<evidence type="ECO:0000256" key="1">
    <source>
        <dbReference type="SAM" id="Phobius"/>
    </source>
</evidence>
<dbReference type="InParanoid" id="B9SY50"/>
<dbReference type="EMBL" id="EQ974241">
    <property type="protein sequence ID" value="EEF31468.1"/>
    <property type="molecule type" value="Genomic_DNA"/>
</dbReference>
<organism evidence="2 3">
    <name type="scientific">Ricinus communis</name>
    <name type="common">Castor bean</name>
    <dbReference type="NCBI Taxonomy" id="3988"/>
    <lineage>
        <taxon>Eukaryota</taxon>
        <taxon>Viridiplantae</taxon>
        <taxon>Streptophyta</taxon>
        <taxon>Embryophyta</taxon>
        <taxon>Tracheophyta</taxon>
        <taxon>Spermatophyta</taxon>
        <taxon>Magnoliopsida</taxon>
        <taxon>eudicotyledons</taxon>
        <taxon>Gunneridae</taxon>
        <taxon>Pentapetalae</taxon>
        <taxon>rosids</taxon>
        <taxon>fabids</taxon>
        <taxon>Malpighiales</taxon>
        <taxon>Euphorbiaceae</taxon>
        <taxon>Acalyphoideae</taxon>
        <taxon>Acalypheae</taxon>
        <taxon>Ricinus</taxon>
    </lineage>
</organism>
<keyword evidence="1" id="KW-0472">Membrane</keyword>
<sequence length="158" mass="17950">MPKEKGGLGIKDISIHNQALYFEWPWRFHDEPNSVWKSVTCSKYKFRTENGIPLTTSPSLSNVIKTSTWNSCPMISEVGFCVGNGELISFWTDQWLSTDVFCGAYGETTKNLLWKMGVLFATIWTLWLLIFKQVQPSFNLQLDISSLVTVDASCPSIR</sequence>
<reference evidence="3" key="1">
    <citation type="journal article" date="2010" name="Nat. Biotechnol.">
        <title>Draft genome sequence of the oilseed species Ricinus communis.</title>
        <authorList>
            <person name="Chan A.P."/>
            <person name="Crabtree J."/>
            <person name="Zhao Q."/>
            <person name="Lorenzi H."/>
            <person name="Orvis J."/>
            <person name="Puiu D."/>
            <person name="Melake-Berhan A."/>
            <person name="Jones K.M."/>
            <person name="Redman J."/>
            <person name="Chen G."/>
            <person name="Cahoon E.B."/>
            <person name="Gedil M."/>
            <person name="Stanke M."/>
            <person name="Haas B.J."/>
            <person name="Wortman J.R."/>
            <person name="Fraser-Liggett C.M."/>
            <person name="Ravel J."/>
            <person name="Rabinowicz P.D."/>
        </authorList>
    </citation>
    <scope>NUCLEOTIDE SEQUENCE [LARGE SCALE GENOMIC DNA]</scope>
    <source>
        <strain evidence="3">cv. Hale</strain>
    </source>
</reference>
<keyword evidence="3" id="KW-1185">Reference proteome</keyword>
<evidence type="ECO:0000313" key="2">
    <source>
        <dbReference type="EMBL" id="EEF31468.1"/>
    </source>
</evidence>
<keyword evidence="1" id="KW-0812">Transmembrane</keyword>
<proteinExistence type="predicted"/>
<protein>
    <recommendedName>
        <fullName evidence="4">Reverse transcriptase zinc-binding domain-containing protein</fullName>
    </recommendedName>
</protein>
<feature type="transmembrane region" description="Helical" evidence="1">
    <location>
        <begin position="112"/>
        <end position="131"/>
    </location>
</feature>
<evidence type="ECO:0008006" key="4">
    <source>
        <dbReference type="Google" id="ProtNLM"/>
    </source>
</evidence>
<keyword evidence="1" id="KW-1133">Transmembrane helix</keyword>
<evidence type="ECO:0000313" key="3">
    <source>
        <dbReference type="Proteomes" id="UP000008311"/>
    </source>
</evidence>
<name>B9SY50_RICCO</name>
<dbReference type="AlphaFoldDB" id="B9SY50"/>
<gene>
    <name evidence="2" type="ORF">RCOM_0987270</name>
</gene>
<dbReference type="Proteomes" id="UP000008311">
    <property type="component" value="Unassembled WGS sequence"/>
</dbReference>
<accession>B9SY50</accession>